<keyword evidence="2" id="KW-1185">Reference proteome</keyword>
<name>A0ABS3HZM9_9ENTE</name>
<evidence type="ECO:0000313" key="1">
    <source>
        <dbReference type="EMBL" id="MBO0481530.1"/>
    </source>
</evidence>
<proteinExistence type="predicted"/>
<dbReference type="Proteomes" id="UP000664832">
    <property type="component" value="Unassembled WGS sequence"/>
</dbReference>
<sequence>MLKLIFCVVVIGFFGTTLFIARIKDRRLFESTMEISLKNARTKNEISSYKINKSEEGLFSCEYEVIIRRPTNVIKETAIGKTNFLSSNRKNVEFDF</sequence>
<comment type="caution">
    <text evidence="1">The sequence shown here is derived from an EMBL/GenBank/DDBJ whole genome shotgun (WGS) entry which is preliminary data.</text>
</comment>
<dbReference type="RefSeq" id="WP_206898348.1">
    <property type="nucleotide sequence ID" value="NZ_JAFLWI010000005.1"/>
</dbReference>
<dbReference type="EMBL" id="JAFLWI010000005">
    <property type="protein sequence ID" value="MBO0481530.1"/>
    <property type="molecule type" value="Genomic_DNA"/>
</dbReference>
<reference evidence="1 2" key="1">
    <citation type="submission" date="2021-03" db="EMBL/GenBank/DDBJ databases">
        <title>Enterococcal diversity collection.</title>
        <authorList>
            <person name="Gilmore M.S."/>
            <person name="Schwartzman J."/>
            <person name="Van Tyne D."/>
            <person name="Martin M."/>
            <person name="Earl A.M."/>
            <person name="Manson A.L."/>
            <person name="Straub T."/>
            <person name="Salamzade R."/>
            <person name="Saavedra J."/>
            <person name="Lebreton F."/>
            <person name="Prichula J."/>
            <person name="Schaufler K."/>
            <person name="Gaca A."/>
            <person name="Sgardioli B."/>
            <person name="Wagenaar J."/>
            <person name="Strong T."/>
        </authorList>
    </citation>
    <scope>NUCLEOTIDE SEQUENCE [LARGE SCALE GENOMIC DNA]</scope>
    <source>
        <strain evidence="1 2">MSG2901</strain>
    </source>
</reference>
<organism evidence="1 2">
    <name type="scientific">Candidatus Enterococcus courvalinii</name>
    <dbReference type="NCBI Taxonomy" id="2815329"/>
    <lineage>
        <taxon>Bacteria</taxon>
        <taxon>Bacillati</taxon>
        <taxon>Bacillota</taxon>
        <taxon>Bacilli</taxon>
        <taxon>Lactobacillales</taxon>
        <taxon>Enterococcaceae</taxon>
        <taxon>Enterococcus</taxon>
    </lineage>
</organism>
<protein>
    <submittedName>
        <fullName evidence="1">Uncharacterized protein</fullName>
    </submittedName>
</protein>
<gene>
    <name evidence="1" type="ORF">JZO71_04215</name>
</gene>
<evidence type="ECO:0000313" key="2">
    <source>
        <dbReference type="Proteomes" id="UP000664832"/>
    </source>
</evidence>
<accession>A0ABS3HZM9</accession>